<evidence type="ECO:0000259" key="3">
    <source>
        <dbReference type="Pfam" id="PF02872"/>
    </source>
</evidence>
<protein>
    <submittedName>
        <fullName evidence="4">Bifunctional metallophosphatase/5'-nucleotidase</fullName>
    </submittedName>
</protein>
<accession>A0ABT8M988</accession>
<organism evidence="4 5">
    <name type="scientific">Methanoculleus frigidifontis</name>
    <dbReference type="NCBI Taxonomy" id="2584085"/>
    <lineage>
        <taxon>Archaea</taxon>
        <taxon>Methanobacteriati</taxon>
        <taxon>Methanobacteriota</taxon>
        <taxon>Stenosarchaea group</taxon>
        <taxon>Methanomicrobia</taxon>
        <taxon>Methanomicrobiales</taxon>
        <taxon>Methanomicrobiaceae</taxon>
        <taxon>Methanoculleus</taxon>
    </lineage>
</organism>
<evidence type="ECO:0000313" key="4">
    <source>
        <dbReference type="EMBL" id="MDN7024506.1"/>
    </source>
</evidence>
<dbReference type="InterPro" id="IPR029052">
    <property type="entry name" value="Metallo-depent_PP-like"/>
</dbReference>
<feature type="domain" description="Calcineurin-like phosphoesterase" evidence="2">
    <location>
        <begin position="51"/>
        <end position="301"/>
    </location>
</feature>
<keyword evidence="5" id="KW-1185">Reference proteome</keyword>
<dbReference type="Gene3D" id="3.60.21.10">
    <property type="match status" value="1"/>
</dbReference>
<dbReference type="EMBL" id="VCYH01000003">
    <property type="protein sequence ID" value="MDN7024506.1"/>
    <property type="molecule type" value="Genomic_DNA"/>
</dbReference>
<dbReference type="PANTHER" id="PTHR11575">
    <property type="entry name" value="5'-NUCLEOTIDASE-RELATED"/>
    <property type="match status" value="1"/>
</dbReference>
<feature type="domain" description="5'-Nucleotidase C-terminal" evidence="3">
    <location>
        <begin position="386"/>
        <end position="533"/>
    </location>
</feature>
<reference evidence="4" key="1">
    <citation type="submission" date="2019-05" db="EMBL/GenBank/DDBJ databases">
        <title>Methanoculleus sp. FWC-SCC1, a methanogenic archaeon isolated from deep marine cold seep.</title>
        <authorList>
            <person name="Chen Y.-W."/>
            <person name="Chen S.-C."/>
            <person name="Teng N.-H."/>
            <person name="Lai M.-C."/>
        </authorList>
    </citation>
    <scope>NUCLEOTIDE SEQUENCE</scope>
    <source>
        <strain evidence="4">FWC-SCC1</strain>
    </source>
</reference>
<sequence>MASAPPQAVPIPGILAGFCILLSLILLPVILSATVPVRDVTPDAAGSPIQIRILAVNDFHGQIPPGKTLDKEPVGSAPVLGSYLKSSMATGDRAGTVLALPGDVVGVSPPESGLLLDEPTILFFNTFAESRQECTVVATLGNHEFDEGVPELLRKLDGGDGTTTIPHLVDPFPGSRATYVCSNVVWTANGTPIVEPYTIAEVGGVEIAFIGADTMLTSEIVMPAMIEGVSFLNESDSINRYVPEIQERGVHAIVVLLHEGGEQEAYEGATREGGNVTGRVTGIVANLDPDVDVVLSGHTHAFTNAYLKNAGGEPVLVTQAYSYSVAFAEVEIVIDPETGDIIEKTARIVPAYADRPLGTTPDPAAALILADAERTVAPMTERIVTTAAADITRAQNPAGESTLGDLVADGQRAALAADVAFVTAGSLRADIAAGNVTWGDLYAVQPFDDTVFSITLTGGQIREALEEQWQTPPPPYNLAVSGLSYTFDPEQPAGSRIVEAAVGDSPLEDERLYRTAVDEYLASGGDGYSVFTEGTNRTCGPADIDCLISYIESLPEPVTVGIDNRITVRA</sequence>
<dbReference type="InterPro" id="IPR036907">
    <property type="entry name" value="5'-Nucleotdase_C_sf"/>
</dbReference>
<dbReference type="SUPFAM" id="SSF56300">
    <property type="entry name" value="Metallo-dependent phosphatases"/>
    <property type="match status" value="1"/>
</dbReference>
<dbReference type="PRINTS" id="PR01607">
    <property type="entry name" value="APYRASEFAMLY"/>
</dbReference>
<dbReference type="Gene3D" id="3.90.780.10">
    <property type="entry name" value="5'-Nucleotidase, C-terminal domain"/>
    <property type="match status" value="1"/>
</dbReference>
<dbReference type="InterPro" id="IPR004843">
    <property type="entry name" value="Calcineurin-like_PHP"/>
</dbReference>
<name>A0ABT8M988_9EURY</name>
<gene>
    <name evidence="4" type="ORF">FGU65_06325</name>
</gene>
<dbReference type="InterPro" id="IPR006179">
    <property type="entry name" value="5_nucleotidase/apyrase"/>
</dbReference>
<dbReference type="Pfam" id="PF02872">
    <property type="entry name" value="5_nucleotid_C"/>
    <property type="match status" value="1"/>
</dbReference>
<evidence type="ECO:0000256" key="1">
    <source>
        <dbReference type="ARBA" id="ARBA00022729"/>
    </source>
</evidence>
<keyword evidence="1" id="KW-0732">Signal</keyword>
<dbReference type="SUPFAM" id="SSF55816">
    <property type="entry name" value="5'-nucleotidase (syn. UDP-sugar hydrolase), C-terminal domain"/>
    <property type="match status" value="1"/>
</dbReference>
<dbReference type="PANTHER" id="PTHR11575:SF24">
    <property type="entry name" value="5'-NUCLEOTIDASE"/>
    <property type="match status" value="1"/>
</dbReference>
<dbReference type="RefSeq" id="WP_301663609.1">
    <property type="nucleotide sequence ID" value="NZ_VCYH01000003.1"/>
</dbReference>
<comment type="caution">
    <text evidence="4">The sequence shown here is derived from an EMBL/GenBank/DDBJ whole genome shotgun (WGS) entry which is preliminary data.</text>
</comment>
<evidence type="ECO:0000259" key="2">
    <source>
        <dbReference type="Pfam" id="PF00149"/>
    </source>
</evidence>
<evidence type="ECO:0000313" key="5">
    <source>
        <dbReference type="Proteomes" id="UP001168338"/>
    </source>
</evidence>
<dbReference type="InterPro" id="IPR008334">
    <property type="entry name" value="5'-Nucleotdase_C"/>
</dbReference>
<dbReference type="Pfam" id="PF00149">
    <property type="entry name" value="Metallophos"/>
    <property type="match status" value="1"/>
</dbReference>
<dbReference type="Proteomes" id="UP001168338">
    <property type="component" value="Unassembled WGS sequence"/>
</dbReference>
<proteinExistence type="predicted"/>